<protein>
    <recommendedName>
        <fullName evidence="6">Profilin</fullName>
    </recommendedName>
</protein>
<accession>A0A9W8AIN5</accession>
<comment type="subcellular location">
    <subcellularLocation>
        <location evidence="1">Cytoplasm</location>
        <location evidence="1">Cytoskeleton</location>
    </subcellularLocation>
</comment>
<dbReference type="InterPro" id="IPR036140">
    <property type="entry name" value="PFN_sf"/>
</dbReference>
<dbReference type="CDD" id="cd00148">
    <property type="entry name" value="PROF"/>
    <property type="match status" value="1"/>
</dbReference>
<evidence type="ECO:0000313" key="7">
    <source>
        <dbReference type="EMBL" id="KAJ1927716.1"/>
    </source>
</evidence>
<evidence type="ECO:0000256" key="4">
    <source>
        <dbReference type="ARBA" id="ARBA00023203"/>
    </source>
</evidence>
<reference evidence="7" key="1">
    <citation type="submission" date="2022-07" db="EMBL/GenBank/DDBJ databases">
        <title>Phylogenomic reconstructions and comparative analyses of Kickxellomycotina fungi.</title>
        <authorList>
            <person name="Reynolds N.K."/>
            <person name="Stajich J.E."/>
            <person name="Barry K."/>
            <person name="Grigoriev I.V."/>
            <person name="Crous P."/>
            <person name="Smith M.E."/>
        </authorList>
    </citation>
    <scope>NUCLEOTIDE SEQUENCE</scope>
    <source>
        <strain evidence="7">RSA 861</strain>
    </source>
</reference>
<comment type="caution">
    <text evidence="7">The sequence shown here is derived from an EMBL/GenBank/DDBJ whole genome shotgun (WGS) entry which is preliminary data.</text>
</comment>
<name>A0A9W8AIN5_9FUNG</name>
<comment type="similarity">
    <text evidence="2 6">Belongs to the profilin family.</text>
</comment>
<evidence type="ECO:0000256" key="1">
    <source>
        <dbReference type="ARBA" id="ARBA00004245"/>
    </source>
</evidence>
<gene>
    <name evidence="7" type="primary">PFY1</name>
    <name evidence="7" type="ORF">IWQ60_002688</name>
</gene>
<dbReference type="EMBL" id="JANBPT010000105">
    <property type="protein sequence ID" value="KAJ1927716.1"/>
    <property type="molecule type" value="Genomic_DNA"/>
</dbReference>
<dbReference type="OrthoDB" id="421374at2759"/>
<dbReference type="Gene3D" id="3.30.450.30">
    <property type="entry name" value="Dynein light chain 2a, cytoplasmic"/>
    <property type="match status" value="1"/>
</dbReference>
<sequence length="124" mass="13409">MSWQAWADTITNAGFKCGAIYGQQGGCWAQSNGCTLSDEEFQKISHGFQDVSQLGQTGLVVNGIKYFALLCDDTTLRGKKGDNGVLIIKSNQAIVIGVFDSRMQPGEANLKLDDVVKNLKNSGY</sequence>
<dbReference type="PRINTS" id="PR00392">
    <property type="entry name" value="PROFILIN"/>
</dbReference>
<evidence type="ECO:0000256" key="6">
    <source>
        <dbReference type="RuleBase" id="RU003909"/>
    </source>
</evidence>
<keyword evidence="5" id="KW-0206">Cytoskeleton</keyword>
<keyword evidence="8" id="KW-1185">Reference proteome</keyword>
<evidence type="ECO:0000256" key="5">
    <source>
        <dbReference type="ARBA" id="ARBA00023212"/>
    </source>
</evidence>
<evidence type="ECO:0000313" key="8">
    <source>
        <dbReference type="Proteomes" id="UP001150569"/>
    </source>
</evidence>
<dbReference type="SMART" id="SM00392">
    <property type="entry name" value="PROF"/>
    <property type="match status" value="1"/>
</dbReference>
<dbReference type="PRINTS" id="PR01640">
    <property type="entry name" value="PROFILINPLNT"/>
</dbReference>
<keyword evidence="4 6" id="KW-0009">Actin-binding</keyword>
<dbReference type="PANTHER" id="PTHR11604:SF0">
    <property type="entry name" value="PROFILIN"/>
    <property type="match status" value="1"/>
</dbReference>
<dbReference type="PANTHER" id="PTHR11604">
    <property type="entry name" value="PROFILIN"/>
    <property type="match status" value="1"/>
</dbReference>
<dbReference type="Pfam" id="PF00235">
    <property type="entry name" value="Profilin"/>
    <property type="match status" value="1"/>
</dbReference>
<dbReference type="InterPro" id="IPR005455">
    <property type="entry name" value="PFN_euk"/>
</dbReference>
<dbReference type="GO" id="GO:0003785">
    <property type="term" value="F:actin monomer binding"/>
    <property type="evidence" value="ECO:0007669"/>
    <property type="project" value="TreeGrafter"/>
</dbReference>
<organism evidence="7 8">
    <name type="scientific">Tieghemiomyces parasiticus</name>
    <dbReference type="NCBI Taxonomy" id="78921"/>
    <lineage>
        <taxon>Eukaryota</taxon>
        <taxon>Fungi</taxon>
        <taxon>Fungi incertae sedis</taxon>
        <taxon>Zoopagomycota</taxon>
        <taxon>Kickxellomycotina</taxon>
        <taxon>Dimargaritomycetes</taxon>
        <taxon>Dimargaritales</taxon>
        <taxon>Dimargaritaceae</taxon>
        <taxon>Tieghemiomyces</taxon>
    </lineage>
</organism>
<dbReference type="SUPFAM" id="SSF55770">
    <property type="entry name" value="Profilin (actin-binding protein)"/>
    <property type="match status" value="1"/>
</dbReference>
<proteinExistence type="inferred from homology"/>
<evidence type="ECO:0000256" key="2">
    <source>
        <dbReference type="ARBA" id="ARBA00010058"/>
    </source>
</evidence>
<keyword evidence="3" id="KW-0963">Cytoplasm</keyword>
<dbReference type="InterPro" id="IPR048278">
    <property type="entry name" value="PFN"/>
</dbReference>
<dbReference type="Proteomes" id="UP001150569">
    <property type="component" value="Unassembled WGS sequence"/>
</dbReference>
<dbReference type="GO" id="GO:0005856">
    <property type="term" value="C:cytoskeleton"/>
    <property type="evidence" value="ECO:0007669"/>
    <property type="project" value="UniProtKB-SubCell"/>
</dbReference>
<dbReference type="GO" id="GO:0005938">
    <property type="term" value="C:cell cortex"/>
    <property type="evidence" value="ECO:0007669"/>
    <property type="project" value="TreeGrafter"/>
</dbReference>
<evidence type="ECO:0000256" key="3">
    <source>
        <dbReference type="ARBA" id="ARBA00022490"/>
    </source>
</evidence>
<dbReference type="AlphaFoldDB" id="A0A9W8AIN5"/>